<dbReference type="AlphaFoldDB" id="A0A419QBD5"/>
<dbReference type="Gene3D" id="1.10.238.10">
    <property type="entry name" value="EF-hand"/>
    <property type="match status" value="1"/>
</dbReference>
<dbReference type="InterPro" id="IPR011992">
    <property type="entry name" value="EF-hand-dom_pair"/>
</dbReference>
<name>A0A419QBD5_CLOSI</name>
<evidence type="ECO:0000313" key="3">
    <source>
        <dbReference type="EMBL" id="KAG5444521.1"/>
    </source>
</evidence>
<feature type="region of interest" description="Disordered" evidence="1">
    <location>
        <begin position="33"/>
        <end position="113"/>
    </location>
</feature>
<dbReference type="STRING" id="79923.A0A419QBD5"/>
<protein>
    <submittedName>
        <fullName evidence="3">Calcyphosin-2</fullName>
    </submittedName>
</protein>
<reference evidence="3 4" key="2">
    <citation type="journal article" date="2021" name="Genomics">
        <title>High-quality reference genome for Clonorchis sinensis.</title>
        <authorList>
            <person name="Young N.D."/>
            <person name="Stroehlein A.J."/>
            <person name="Kinkar L."/>
            <person name="Wang T."/>
            <person name="Sohn W.M."/>
            <person name="Chang B.C.H."/>
            <person name="Kaur P."/>
            <person name="Weisz D."/>
            <person name="Dudchenko O."/>
            <person name="Aiden E.L."/>
            <person name="Korhonen P.K."/>
            <person name="Gasser R.B."/>
        </authorList>
    </citation>
    <scope>NUCLEOTIDE SEQUENCE [LARGE SCALE GENOMIC DNA]</scope>
    <source>
        <strain evidence="3">Cs-k2</strain>
    </source>
</reference>
<evidence type="ECO:0000259" key="2">
    <source>
        <dbReference type="Pfam" id="PF25348"/>
    </source>
</evidence>
<dbReference type="InterPro" id="IPR057461">
    <property type="entry name" value="CAYP2_PH"/>
</dbReference>
<reference evidence="3 4" key="1">
    <citation type="journal article" date="2018" name="Biotechnol. Adv.">
        <title>Improved genomic resources and new bioinformatic workflow for the carcinogenic parasite Clonorchis sinensis: Biotechnological implications.</title>
        <authorList>
            <person name="Wang D."/>
            <person name="Korhonen P.K."/>
            <person name="Gasser R.B."/>
            <person name="Young N.D."/>
        </authorList>
    </citation>
    <scope>NUCLEOTIDE SEQUENCE [LARGE SCALE GENOMIC DNA]</scope>
    <source>
        <strain evidence="3">Cs-k2</strain>
    </source>
</reference>
<organism evidence="3 4">
    <name type="scientific">Clonorchis sinensis</name>
    <name type="common">Chinese liver fluke</name>
    <dbReference type="NCBI Taxonomy" id="79923"/>
    <lineage>
        <taxon>Eukaryota</taxon>
        <taxon>Metazoa</taxon>
        <taxon>Spiralia</taxon>
        <taxon>Lophotrochozoa</taxon>
        <taxon>Platyhelminthes</taxon>
        <taxon>Trematoda</taxon>
        <taxon>Digenea</taxon>
        <taxon>Opisthorchiida</taxon>
        <taxon>Opisthorchiata</taxon>
        <taxon>Opisthorchiidae</taxon>
        <taxon>Clonorchis</taxon>
    </lineage>
</organism>
<feature type="compositionally biased region" description="Basic and acidic residues" evidence="1">
    <location>
        <begin position="90"/>
        <end position="105"/>
    </location>
</feature>
<evidence type="ECO:0000313" key="4">
    <source>
        <dbReference type="Proteomes" id="UP000286415"/>
    </source>
</evidence>
<dbReference type="EMBL" id="NIRI02000056">
    <property type="protein sequence ID" value="KAG5444521.1"/>
    <property type="molecule type" value="Genomic_DNA"/>
</dbReference>
<comment type="caution">
    <text evidence="3">The sequence shown here is derived from an EMBL/GenBank/DDBJ whole genome shotgun (WGS) entry which is preliminary data.</text>
</comment>
<sequence>MHNHIYDTRIPKLDFGTLSERSDGPIYTIAKSTQNASSNRSSLSTVSWGSDYSNETARINPVNEPHRRRYEDHSTSTVEAPPYTGNHIGAAEESKNAHADKRTSEKVPTTTTHPTELGLHLTVKHSMSFTARLSVFNPSDLSACTHAPFRPEFSWKNSISSWSLRSYVGMAFLDDSTWMLNEKHRTGPSMSPIPFLPRAVHHCAYGRRNGYPYIPEVDIFPGATLFVRFQEATNAPEQLRHFLNHTKGVLRIRICTVDSEKRQRAIEAELRRQQIPRDMWIRVIAKLQVAHFPIEPELHLKLAKLQATWRNALRRRTRPVEAYANLYKHYRLEFNKNLCHPSGFIKGTVSTIDTDVASRAVLEQGLHWFQLPRLYPDDLEVVWRAHQATGGYTGPVHFSDYLHLVFGELPEPRRQLISEVFLKMDPHQFGYVKLTDLTRFYQEPRWASKEFGSRVVFSKNEFLNALGQLMSSDEYVDFSEFQAFYEGFSIALAGCPLDSLTDSDDMETYAAIFGPYGMAHKEETDSFERLVRGSWGV</sequence>
<gene>
    <name evidence="3" type="ORF">CSKR_101796</name>
</gene>
<proteinExistence type="predicted"/>
<feature type="compositionally biased region" description="Polar residues" evidence="1">
    <location>
        <begin position="33"/>
        <end position="57"/>
    </location>
</feature>
<keyword evidence="4" id="KW-1185">Reference proteome</keyword>
<dbReference type="Proteomes" id="UP000286415">
    <property type="component" value="Unassembled WGS sequence"/>
</dbReference>
<dbReference type="SUPFAM" id="SSF47473">
    <property type="entry name" value="EF-hand"/>
    <property type="match status" value="1"/>
</dbReference>
<accession>A0A419QBD5</accession>
<dbReference type="OrthoDB" id="6265397at2759"/>
<dbReference type="InParanoid" id="A0A419QBD5"/>
<feature type="domain" description="Calcyphosin-2 PH" evidence="2">
    <location>
        <begin position="123"/>
        <end position="292"/>
    </location>
</feature>
<evidence type="ECO:0000256" key="1">
    <source>
        <dbReference type="SAM" id="MobiDB-lite"/>
    </source>
</evidence>
<dbReference type="Pfam" id="PF25348">
    <property type="entry name" value="PH_CAYP2"/>
    <property type="match status" value="1"/>
</dbReference>